<accession>A0A381VPU0</accession>
<evidence type="ECO:0000256" key="2">
    <source>
        <dbReference type="ARBA" id="ARBA00010442"/>
    </source>
</evidence>
<feature type="coiled-coil region" evidence="7">
    <location>
        <begin position="59"/>
        <end position="89"/>
    </location>
</feature>
<reference evidence="10" key="1">
    <citation type="submission" date="2018-05" db="EMBL/GenBank/DDBJ databases">
        <authorList>
            <person name="Lanie J.A."/>
            <person name="Ng W.-L."/>
            <person name="Kazmierczak K.M."/>
            <person name="Andrzejewski T.M."/>
            <person name="Davidsen T.M."/>
            <person name="Wayne K.J."/>
            <person name="Tettelin H."/>
            <person name="Glass J.I."/>
            <person name="Rusch D."/>
            <person name="Podicherti R."/>
            <person name="Tsui H.-C.T."/>
            <person name="Winkler M.E."/>
        </authorList>
    </citation>
    <scope>NUCLEOTIDE SEQUENCE</scope>
</reference>
<evidence type="ECO:0000259" key="9">
    <source>
        <dbReference type="Pfam" id="PF01618"/>
    </source>
</evidence>
<comment type="subcellular location">
    <subcellularLocation>
        <location evidence="1">Cell membrane</location>
        <topology evidence="1">Multi-pass membrane protein</topology>
    </subcellularLocation>
</comment>
<gene>
    <name evidence="10" type="ORF">METZ01_LOCUS94501</name>
</gene>
<dbReference type="PANTHER" id="PTHR30625:SF11">
    <property type="entry name" value="MOTA_TOLQ_EXBB PROTON CHANNEL DOMAIN-CONTAINING PROTEIN"/>
    <property type="match status" value="1"/>
</dbReference>
<feature type="domain" description="MotA/TolQ/ExbB proton channel" evidence="9">
    <location>
        <begin position="307"/>
        <end position="426"/>
    </location>
</feature>
<evidence type="ECO:0000256" key="6">
    <source>
        <dbReference type="ARBA" id="ARBA00023136"/>
    </source>
</evidence>
<feature type="transmembrane region" description="Helical" evidence="8">
    <location>
        <begin position="264"/>
        <end position="285"/>
    </location>
</feature>
<dbReference type="PIRSF" id="PIRSF037714">
    <property type="entry name" value="TolR"/>
    <property type="match status" value="1"/>
</dbReference>
<keyword evidence="6 8" id="KW-0472">Membrane</keyword>
<protein>
    <recommendedName>
        <fullName evidence="9">MotA/TolQ/ExbB proton channel domain-containing protein</fullName>
    </recommendedName>
</protein>
<dbReference type="GO" id="GO:0005886">
    <property type="term" value="C:plasma membrane"/>
    <property type="evidence" value="ECO:0007669"/>
    <property type="project" value="UniProtKB-SubCell"/>
</dbReference>
<dbReference type="GO" id="GO:0017038">
    <property type="term" value="P:protein import"/>
    <property type="evidence" value="ECO:0007669"/>
    <property type="project" value="TreeGrafter"/>
</dbReference>
<dbReference type="Pfam" id="PF01618">
    <property type="entry name" value="MotA_ExbB"/>
    <property type="match status" value="1"/>
</dbReference>
<dbReference type="PANTHER" id="PTHR30625">
    <property type="entry name" value="PROTEIN TOLQ"/>
    <property type="match status" value="1"/>
</dbReference>
<evidence type="ECO:0000313" key="10">
    <source>
        <dbReference type="EMBL" id="SVA41647.1"/>
    </source>
</evidence>
<keyword evidence="5 8" id="KW-1133">Transmembrane helix</keyword>
<evidence type="ECO:0000256" key="3">
    <source>
        <dbReference type="ARBA" id="ARBA00022475"/>
    </source>
</evidence>
<dbReference type="InterPro" id="IPR002898">
    <property type="entry name" value="MotA_ExbB_proton_chnl"/>
</dbReference>
<comment type="similarity">
    <text evidence="2">Belongs to the ExbB/TolQ family.</text>
</comment>
<proteinExistence type="inferred from homology"/>
<keyword evidence="7" id="KW-0175">Coiled coil</keyword>
<name>A0A381VPU0_9ZZZZ</name>
<dbReference type="EMBL" id="UINC01009279">
    <property type="protein sequence ID" value="SVA41647.1"/>
    <property type="molecule type" value="Genomic_DNA"/>
</dbReference>
<evidence type="ECO:0000256" key="5">
    <source>
        <dbReference type="ARBA" id="ARBA00022989"/>
    </source>
</evidence>
<evidence type="ECO:0000256" key="1">
    <source>
        <dbReference type="ARBA" id="ARBA00004651"/>
    </source>
</evidence>
<keyword evidence="3" id="KW-1003">Cell membrane</keyword>
<dbReference type="AlphaFoldDB" id="A0A381VPU0"/>
<feature type="transmembrane region" description="Helical" evidence="8">
    <location>
        <begin position="389"/>
        <end position="414"/>
    </location>
</feature>
<evidence type="ECO:0000256" key="4">
    <source>
        <dbReference type="ARBA" id="ARBA00022692"/>
    </source>
</evidence>
<feature type="transmembrane region" description="Helical" evidence="8">
    <location>
        <begin position="347"/>
        <end position="369"/>
    </location>
</feature>
<dbReference type="InterPro" id="IPR017270">
    <property type="entry name" value="MotA/TolQ/ExbB-rel"/>
</dbReference>
<evidence type="ECO:0000256" key="7">
    <source>
        <dbReference type="SAM" id="Coils"/>
    </source>
</evidence>
<keyword evidence="4 8" id="KW-0812">Transmembrane</keyword>
<organism evidence="10">
    <name type="scientific">marine metagenome</name>
    <dbReference type="NCBI Taxonomy" id="408172"/>
    <lineage>
        <taxon>unclassified sequences</taxon>
        <taxon>metagenomes</taxon>
        <taxon>ecological metagenomes</taxon>
    </lineage>
</organism>
<dbReference type="InterPro" id="IPR050790">
    <property type="entry name" value="ExbB/TolQ_transport"/>
</dbReference>
<evidence type="ECO:0000256" key="8">
    <source>
        <dbReference type="SAM" id="Phobius"/>
    </source>
</evidence>
<sequence length="445" mass="48665">MVVVSLPIAAQQASTLDELLQNVEQGRTQDALDNQKRENEFRQKRGQQEILLSESAATKVKEEERSAKLENVFEDNEKELNELTETLNERLGALKELFGVMQQVAGDARSRFDNSLTNVQYPNRGNFLENLAKKLGSSSKLPSIEEIEKLWFELQREMTETGKVVKFTTDVIDTQGSKSQTTVVRVGAFNIVTDGKYLNYEPTTGNVSEIPRQPEGRRYTSSTSELFNSTGGKVVFGLDPTLGGVLSSLVARPNLIERIQQGGIVGYLVIALGLFGVGLSFERLIKLVNADRKVTAQLESDVISEDNPLGRVLSVYEQNKTVDTETLELKMAEAVFKEAPDLNKGLLLIKVISVVAPLMGLLGTVTGMIKTFQAITLYGTGDPKLMAGGISQALVTTVLGLTVAIPTTLLYTIVSGRSKRITQIIQEQGAGIIAEHSEKEAGRSL</sequence>